<comment type="caution">
    <text evidence="1">The sequence shown here is derived from an EMBL/GenBank/DDBJ whole genome shotgun (WGS) entry which is preliminary data.</text>
</comment>
<name>A0A314ZYF1_9EURY</name>
<proteinExistence type="predicted"/>
<dbReference type="AlphaFoldDB" id="A0A314ZYF1"/>
<gene>
    <name evidence="1" type="ORF">B0H22_1233</name>
    <name evidence="2" type="ORF">EDD83_04390</name>
</gene>
<sequence>MYSLWYPETEKDFFEKSLELTTKEQLFYKTEDNRYLAYWPKKYSGKKSTLQSRNAFIGNYTEKMVVNLLQNFAKSNNLFVLQGVICEELGLTSRSPADVAFCKTNNTVQKAENIKLIIEVKMSVVWNWEYINGELILVGDYSSHQGTPGLLRSDSMLKAIGKAINIRVSGNASSDIPIVILGNTPIQKSYIKKVDHLKKAGIVQGFWSLNPKPKENETLEMTPKKGFIRMNAYEDFVSYLNELISHDFFFFSSMKSKKELGQIIEICNQEDDFEEKGHKFLELIGD</sequence>
<accession>A0A314ZYF1</accession>
<dbReference type="Proteomes" id="UP000251060">
    <property type="component" value="Unassembled WGS sequence"/>
</dbReference>
<dbReference type="Proteomes" id="UP000273978">
    <property type="component" value="Unassembled WGS sequence"/>
</dbReference>
<organism evidence="1 3">
    <name type="scientific">Methanohalophilus euhalobius</name>
    <dbReference type="NCBI Taxonomy" id="51203"/>
    <lineage>
        <taxon>Archaea</taxon>
        <taxon>Methanobacteriati</taxon>
        <taxon>Methanobacteriota</taxon>
        <taxon>Stenosarchaea group</taxon>
        <taxon>Methanomicrobia</taxon>
        <taxon>Methanosarcinales</taxon>
        <taxon>Methanosarcinaceae</taxon>
        <taxon>Methanohalophilus</taxon>
    </lineage>
</organism>
<dbReference type="EMBL" id="PVBU01000023">
    <property type="protein sequence ID" value="PQV41755.1"/>
    <property type="molecule type" value="Genomic_DNA"/>
</dbReference>
<evidence type="ECO:0000313" key="1">
    <source>
        <dbReference type="EMBL" id="PQV41755.1"/>
    </source>
</evidence>
<protein>
    <submittedName>
        <fullName evidence="1">Uncharacterized protein</fullName>
    </submittedName>
</protein>
<reference evidence="1 3" key="1">
    <citation type="submission" date="2018-02" db="EMBL/GenBank/DDBJ databases">
        <title>Subsurface microbial communities from deep shales in Ohio and West Virginia, USA.</title>
        <authorList>
            <person name="Wrighton K."/>
        </authorList>
    </citation>
    <scope>NUCLEOTIDE SEQUENCE [LARGE SCALE GENOMIC DNA]</scope>
    <source>
        <strain evidence="1 3">DSM 10369</strain>
    </source>
</reference>
<reference evidence="2 4" key="2">
    <citation type="submission" date="2018-10" db="EMBL/GenBank/DDBJ databases">
        <title>Cultivation of a novel Methanohalophilus strain from Kebrit Deep of the Red Sea and a genomic comparison of members of the genus Methanohalophilus.</title>
        <authorList>
            <person name="Guan Y."/>
            <person name="Ngugi D.K."/>
            <person name="Stingl U."/>
        </authorList>
    </citation>
    <scope>NUCLEOTIDE SEQUENCE [LARGE SCALE GENOMIC DNA]</scope>
    <source>
        <strain evidence="2 4">DSM 10369</strain>
    </source>
</reference>
<evidence type="ECO:0000313" key="4">
    <source>
        <dbReference type="Proteomes" id="UP000273978"/>
    </source>
</evidence>
<dbReference type="EMBL" id="RJJF01000014">
    <property type="protein sequence ID" value="RNI10034.1"/>
    <property type="molecule type" value="Genomic_DNA"/>
</dbReference>
<evidence type="ECO:0000313" key="3">
    <source>
        <dbReference type="Proteomes" id="UP000251060"/>
    </source>
</evidence>
<evidence type="ECO:0000313" key="2">
    <source>
        <dbReference type="EMBL" id="RNI10034.1"/>
    </source>
</evidence>